<dbReference type="EMBL" id="AE015924">
    <property type="protein sequence ID" value="AAQ66645.1"/>
    <property type="molecule type" value="Genomic_DNA"/>
</dbReference>
<accession>Q7MUB4</accession>
<dbReference type="Proteomes" id="UP000000588">
    <property type="component" value="Chromosome"/>
</dbReference>
<dbReference type="EnsemblBacteria" id="AAQ66645">
    <property type="protein sequence ID" value="AAQ66645"/>
    <property type="gene ID" value="PG_1617"/>
</dbReference>
<gene>
    <name evidence="2" type="ordered locus">PG_1617</name>
</gene>
<sequence length="152" mass="17202">MRREKRKKVEPKRKKSQAQILVLRRENRRSCGSEIAVAGFCRFGLSFFISIRDEGDGRLVMVPFLFVSERPICADGDVPCKYMYLSGLCGGSRCIGIGGIPNNRDKGRRYEGAFSLYVVIVYFFPLSLCTKVGTPLHKAEYRVGFAYWLNGS</sequence>
<feature type="transmembrane region" description="Helical" evidence="1">
    <location>
        <begin position="114"/>
        <end position="133"/>
    </location>
</feature>
<keyword evidence="1" id="KW-0812">Transmembrane</keyword>
<evidence type="ECO:0000313" key="2">
    <source>
        <dbReference type="EMBL" id="AAQ66645.1"/>
    </source>
</evidence>
<protein>
    <submittedName>
        <fullName evidence="2">Uncharacterized protein</fullName>
    </submittedName>
</protein>
<keyword evidence="1" id="KW-1133">Transmembrane helix</keyword>
<name>Q7MUB4_PORGI</name>
<keyword evidence="1" id="KW-0472">Membrane</keyword>
<reference evidence="2 3" key="1">
    <citation type="journal article" date="2003" name="J. Bacteriol.">
        <title>Complete genome sequence of the oral pathogenic bacterium Porphyromonas gingivalis strain W83.</title>
        <authorList>
            <person name="Nelson K."/>
            <person name="Fleishmann R."/>
            <person name="DeBoy R."/>
            <person name="Paulsen I."/>
            <person name="Fouts D."/>
            <person name="Eisen J."/>
            <person name="Daugherty S."/>
            <person name="Dodson R."/>
            <person name="Durkin A."/>
            <person name="Gwinn M."/>
            <person name="Haft D."/>
            <person name="Kolonay J."/>
            <person name="Nelson W."/>
            <person name="White O."/>
            <person name="Mason T."/>
            <person name="Tallon L."/>
            <person name="Gray J."/>
            <person name="Granger D."/>
            <person name="Tettelin H."/>
            <person name="Dong H."/>
            <person name="Galvin J."/>
            <person name="Duncan M."/>
            <person name="Dewhirst F."/>
            <person name="Fraser C."/>
        </authorList>
    </citation>
    <scope>NUCLEOTIDE SEQUENCE [LARGE SCALE GENOMIC DNA]</scope>
    <source>
        <strain evidence="3">ATCC BAA-308 / W83</strain>
    </source>
</reference>
<proteinExistence type="predicted"/>
<dbReference type="KEGG" id="pgi:PG_1617"/>
<dbReference type="AlphaFoldDB" id="Q7MUB4"/>
<evidence type="ECO:0000313" key="3">
    <source>
        <dbReference type="Proteomes" id="UP000000588"/>
    </source>
</evidence>
<evidence type="ECO:0000256" key="1">
    <source>
        <dbReference type="SAM" id="Phobius"/>
    </source>
</evidence>
<dbReference type="HOGENOM" id="CLU_159323_0_0_10"/>
<organism evidence="2 3">
    <name type="scientific">Porphyromonas gingivalis (strain ATCC BAA-308 / W83)</name>
    <dbReference type="NCBI Taxonomy" id="242619"/>
    <lineage>
        <taxon>Bacteria</taxon>
        <taxon>Pseudomonadati</taxon>
        <taxon>Bacteroidota</taxon>
        <taxon>Bacteroidia</taxon>
        <taxon>Bacteroidales</taxon>
        <taxon>Porphyromonadaceae</taxon>
        <taxon>Porphyromonas</taxon>
    </lineage>
</organism>
<keyword evidence="3" id="KW-1185">Reference proteome</keyword>
<dbReference type="STRING" id="242619.PG_1617"/>